<dbReference type="AlphaFoldDB" id="A0A812UYT4"/>
<name>A0A812UYT4_9DINO</name>
<organism evidence="2 3">
    <name type="scientific">Symbiodinium natans</name>
    <dbReference type="NCBI Taxonomy" id="878477"/>
    <lineage>
        <taxon>Eukaryota</taxon>
        <taxon>Sar</taxon>
        <taxon>Alveolata</taxon>
        <taxon>Dinophyceae</taxon>
        <taxon>Suessiales</taxon>
        <taxon>Symbiodiniaceae</taxon>
        <taxon>Symbiodinium</taxon>
    </lineage>
</organism>
<dbReference type="InterPro" id="IPR001214">
    <property type="entry name" value="SET_dom"/>
</dbReference>
<dbReference type="CDD" id="cd10527">
    <property type="entry name" value="SET_LSMT"/>
    <property type="match status" value="1"/>
</dbReference>
<proteinExistence type="predicted"/>
<dbReference type="Gene3D" id="1.10.20.10">
    <property type="entry name" value="Histone, subunit A"/>
    <property type="match status" value="1"/>
</dbReference>
<gene>
    <name evidence="2" type="ORF">SNAT2548_LOCUS33843</name>
</gene>
<evidence type="ECO:0000313" key="2">
    <source>
        <dbReference type="EMBL" id="CAE7594563.1"/>
    </source>
</evidence>
<dbReference type="InterPro" id="IPR050600">
    <property type="entry name" value="SETD3_SETD6_MTase"/>
</dbReference>
<feature type="domain" description="SET" evidence="1">
    <location>
        <begin position="239"/>
        <end position="286"/>
    </location>
</feature>
<dbReference type="Gene3D" id="3.90.1410.10">
    <property type="entry name" value="set domain protein methyltransferase, domain 1"/>
    <property type="match status" value="1"/>
</dbReference>
<evidence type="ECO:0000313" key="3">
    <source>
        <dbReference type="Proteomes" id="UP000604046"/>
    </source>
</evidence>
<accession>A0A812UYT4</accession>
<dbReference type="Pfam" id="PF00856">
    <property type="entry name" value="SET"/>
    <property type="match status" value="1"/>
</dbReference>
<dbReference type="InterPro" id="IPR046341">
    <property type="entry name" value="SET_dom_sf"/>
</dbReference>
<keyword evidence="3" id="KW-1185">Reference proteome</keyword>
<dbReference type="GO" id="GO:0046982">
    <property type="term" value="F:protein heterodimerization activity"/>
    <property type="evidence" value="ECO:0007669"/>
    <property type="project" value="InterPro"/>
</dbReference>
<comment type="caution">
    <text evidence="2">The sequence shown here is derived from an EMBL/GenBank/DDBJ whole genome shotgun (WGS) entry which is preliminary data.</text>
</comment>
<dbReference type="EMBL" id="CAJNDS010002779">
    <property type="protein sequence ID" value="CAE7594563.1"/>
    <property type="molecule type" value="Genomic_DNA"/>
</dbReference>
<dbReference type="PANTHER" id="PTHR13271">
    <property type="entry name" value="UNCHARACTERIZED PUTATIVE METHYLTRANSFERASE"/>
    <property type="match status" value="1"/>
</dbReference>
<reference evidence="2" key="1">
    <citation type="submission" date="2021-02" db="EMBL/GenBank/DDBJ databases">
        <authorList>
            <person name="Dougan E. K."/>
            <person name="Rhodes N."/>
            <person name="Thang M."/>
            <person name="Chan C."/>
        </authorList>
    </citation>
    <scope>NUCLEOTIDE SEQUENCE</scope>
</reference>
<dbReference type="PANTHER" id="PTHR13271:SF151">
    <property type="entry name" value="SET DOMAIN-CONTAINING PROTEIN 4"/>
    <property type="match status" value="1"/>
</dbReference>
<sequence length="468" mass="50100">MGYITPEQLGCVRSMGAETKGESKASVKDRSVPKAWKAVQLCVPKQPFDRLCQEVFQEAFQSHFSGRTSDGKTVLLTDVDGRAPTQMHLSKSAIAVLHTAFEEYGSCLFTDASTFAAHANRTGVGLSDMRLVMGLRSGLLQRNREDAAAACQKKERANCCVFCGPLLLLAPLTSGSGPLTSSSDLWSSDLWFSGPLVKGADLTYAGRWGAVRVDAQLVDRLRWAAANVQSRAHAAQGGGTILIPLADCLNHSPSNANCEVVQHEDHVEVVTTCEVDRGEELLICYGHFSNAELLYNAGFTAWPNDFDTLVLDSAQLQAAAAADAQSDLLSARMGDLADGFEVKLSAAAPLLGRGVPSRAVTLLAGLLLPEERWQGLLQNGEGPGGVHDLWTQDSAEAATLRARVASCVLRALEDCVAPRYAATSLDFDCKALRGAEAALASTEHGLPPSRHASACERTKNVRFEPKTF</sequence>
<dbReference type="InterPro" id="IPR009072">
    <property type="entry name" value="Histone-fold"/>
</dbReference>
<evidence type="ECO:0000259" key="1">
    <source>
        <dbReference type="Pfam" id="PF00856"/>
    </source>
</evidence>
<dbReference type="SUPFAM" id="SSF82199">
    <property type="entry name" value="SET domain"/>
    <property type="match status" value="1"/>
</dbReference>
<protein>
    <recommendedName>
        <fullName evidence="1">SET domain-containing protein</fullName>
    </recommendedName>
</protein>
<dbReference type="SUPFAM" id="SSF47113">
    <property type="entry name" value="Histone-fold"/>
    <property type="match status" value="1"/>
</dbReference>
<dbReference type="OrthoDB" id="441812at2759"/>
<dbReference type="Proteomes" id="UP000604046">
    <property type="component" value="Unassembled WGS sequence"/>
</dbReference>
<dbReference type="GO" id="GO:0016279">
    <property type="term" value="F:protein-lysine N-methyltransferase activity"/>
    <property type="evidence" value="ECO:0007669"/>
    <property type="project" value="TreeGrafter"/>
</dbReference>